<dbReference type="InterPro" id="IPR041496">
    <property type="entry name" value="YitH/HolE_GNAT"/>
</dbReference>
<dbReference type="Pfam" id="PF18014">
    <property type="entry name" value="Acetyltransf_18"/>
    <property type="match status" value="1"/>
</dbReference>
<dbReference type="EMBL" id="CP099837">
    <property type="protein sequence ID" value="USY20679.1"/>
    <property type="molecule type" value="Genomic_DNA"/>
</dbReference>
<evidence type="ECO:0000313" key="3">
    <source>
        <dbReference type="Proteomes" id="UP001055940"/>
    </source>
</evidence>
<sequence>MNNHGETTGSTPALAVTTAALEDWYRVAEWADGEGWNVGHGDVACFHPTDPDGFFIGRLGDRPVAAVSIVNYSEHYAVLGHYLTDPEFRGRGYGLATWRAAFPHAGTRTVGLDAMPEQRANYERSGFKASHDTVHYSGVPTRTKAVPDTVRVTPDHVTALSAYDRECFPADRSGFVARWLTAPGRIAYTRLREGRITGYGVLRPAGHGHRIGPLFADTPQDAEALFDSLVGHLEPDEEVSLDIPEPQSASAALLTSRGLEARFHTIRMYTGPVPPYRTERVFAGTSLELG</sequence>
<keyword evidence="3" id="KW-1185">Reference proteome</keyword>
<evidence type="ECO:0000313" key="2">
    <source>
        <dbReference type="EMBL" id="USY20679.1"/>
    </source>
</evidence>
<dbReference type="Proteomes" id="UP001055940">
    <property type="component" value="Chromosome"/>
</dbReference>
<dbReference type="InterPro" id="IPR052729">
    <property type="entry name" value="Acyl/Acetyltrans_Enzymes"/>
</dbReference>
<gene>
    <name evidence="2" type="ORF">NE857_03210</name>
</gene>
<dbReference type="PANTHER" id="PTHR47237:SF1">
    <property type="entry name" value="SLL0310 PROTEIN"/>
    <property type="match status" value="1"/>
</dbReference>
<name>A0ABY5DBF6_9ACTN</name>
<dbReference type="EC" id="2.3.1.-" evidence="2"/>
<dbReference type="InterPro" id="IPR016181">
    <property type="entry name" value="Acyl_CoA_acyltransferase"/>
</dbReference>
<dbReference type="Gene3D" id="3.40.630.30">
    <property type="match status" value="1"/>
</dbReference>
<accession>A0ABY5DBF6</accession>
<dbReference type="PROSITE" id="PS51186">
    <property type="entry name" value="GNAT"/>
    <property type="match status" value="1"/>
</dbReference>
<dbReference type="Gene3D" id="3.40.630.90">
    <property type="match status" value="1"/>
</dbReference>
<dbReference type="RefSeq" id="WP_254419715.1">
    <property type="nucleotide sequence ID" value="NZ_BAAAJB010000017.1"/>
</dbReference>
<proteinExistence type="predicted"/>
<feature type="domain" description="N-acetyltransferase" evidence="1">
    <location>
        <begin position="14"/>
        <end position="153"/>
    </location>
</feature>
<keyword evidence="2" id="KW-0808">Transferase</keyword>
<protein>
    <submittedName>
        <fullName evidence="2">GNAT family N-acetyltransferase</fullName>
        <ecNumber evidence="2">2.3.1.-</ecNumber>
    </submittedName>
</protein>
<dbReference type="CDD" id="cd04301">
    <property type="entry name" value="NAT_SF"/>
    <property type="match status" value="1"/>
</dbReference>
<dbReference type="PANTHER" id="PTHR47237">
    <property type="entry name" value="SLL0310 PROTEIN"/>
    <property type="match status" value="1"/>
</dbReference>
<dbReference type="Pfam" id="PF00583">
    <property type="entry name" value="Acetyltransf_1"/>
    <property type="match status" value="1"/>
</dbReference>
<organism evidence="2 3">
    <name type="scientific">Nocardiopsis exhalans</name>
    <dbReference type="NCBI Taxonomy" id="163604"/>
    <lineage>
        <taxon>Bacteria</taxon>
        <taxon>Bacillati</taxon>
        <taxon>Actinomycetota</taxon>
        <taxon>Actinomycetes</taxon>
        <taxon>Streptosporangiales</taxon>
        <taxon>Nocardiopsidaceae</taxon>
        <taxon>Nocardiopsis</taxon>
    </lineage>
</organism>
<dbReference type="GO" id="GO:0016746">
    <property type="term" value="F:acyltransferase activity"/>
    <property type="evidence" value="ECO:0007669"/>
    <property type="project" value="UniProtKB-KW"/>
</dbReference>
<keyword evidence="2" id="KW-0012">Acyltransferase</keyword>
<dbReference type="SUPFAM" id="SSF55729">
    <property type="entry name" value="Acyl-CoA N-acyltransferases (Nat)"/>
    <property type="match status" value="1"/>
</dbReference>
<evidence type="ECO:0000259" key="1">
    <source>
        <dbReference type="PROSITE" id="PS51186"/>
    </source>
</evidence>
<reference evidence="2" key="1">
    <citation type="submission" date="2022-06" db="EMBL/GenBank/DDBJ databases">
        <authorList>
            <person name="Ping M."/>
        </authorList>
    </citation>
    <scope>NUCLEOTIDE SEQUENCE</scope>
    <source>
        <strain evidence="2">JCM11759T</strain>
    </source>
</reference>
<dbReference type="InterPro" id="IPR000182">
    <property type="entry name" value="GNAT_dom"/>
</dbReference>